<dbReference type="EMBL" id="JACEFO010001770">
    <property type="protein sequence ID" value="KAF8704958.1"/>
    <property type="molecule type" value="Genomic_DNA"/>
</dbReference>
<feature type="region of interest" description="Disordered" evidence="1">
    <location>
        <begin position="260"/>
        <end position="292"/>
    </location>
</feature>
<dbReference type="InterPro" id="IPR007750">
    <property type="entry name" value="DUF674"/>
</dbReference>
<accession>A0A835BMY9</accession>
<feature type="compositionally biased region" description="Pro residues" evidence="1">
    <location>
        <begin position="118"/>
        <end position="134"/>
    </location>
</feature>
<dbReference type="Pfam" id="PF05056">
    <property type="entry name" value="DUF674"/>
    <property type="match status" value="2"/>
</dbReference>
<keyword evidence="3" id="KW-1185">Reference proteome</keyword>
<sequence length="292" mass="30890">MGNAAAMPPAFATAPSATPTIKLLIAKDANVVLYAEAGKDVIDFLLGLLAMPLAATCKLTSKEKDSPLGPLANLYSSVERMDPEYMQSLETREALLNPAPAHPALVAAAGGFPSLVQPAPPPSSPAPAPPPSPAPVVARRSLSPPRLSSLKLPPFHVGNAYYHGGGDAYLAAAAAQAAHERRGFVRGLVTYTVTDELVVEPMSRISSITLLHRLGVEDLSALEERTVKIGYQEGLEILKASMKKSKTVLTDVFLAKKKRARTSGDKNGATSQQQEKKPRATDPDAEKELAVE</sequence>
<dbReference type="PANTHER" id="PTHR33103:SF40">
    <property type="entry name" value="OS01G0153600 PROTEIN"/>
    <property type="match status" value="1"/>
</dbReference>
<name>A0A835BMY9_9POAL</name>
<evidence type="ECO:0000256" key="1">
    <source>
        <dbReference type="SAM" id="MobiDB-lite"/>
    </source>
</evidence>
<dbReference type="Proteomes" id="UP000636709">
    <property type="component" value="Unassembled WGS sequence"/>
</dbReference>
<dbReference type="AlphaFoldDB" id="A0A835BMY9"/>
<feature type="region of interest" description="Disordered" evidence="1">
    <location>
        <begin position="116"/>
        <end position="140"/>
    </location>
</feature>
<gene>
    <name evidence="2" type="ORF">HU200_031203</name>
</gene>
<dbReference type="OrthoDB" id="683151at2759"/>
<evidence type="ECO:0000313" key="2">
    <source>
        <dbReference type="EMBL" id="KAF8704958.1"/>
    </source>
</evidence>
<dbReference type="PANTHER" id="PTHR33103">
    <property type="entry name" value="OS01G0153900 PROTEIN"/>
    <property type="match status" value="1"/>
</dbReference>
<feature type="compositionally biased region" description="Basic and acidic residues" evidence="1">
    <location>
        <begin position="274"/>
        <end position="292"/>
    </location>
</feature>
<evidence type="ECO:0000313" key="3">
    <source>
        <dbReference type="Proteomes" id="UP000636709"/>
    </source>
</evidence>
<organism evidence="2 3">
    <name type="scientific">Digitaria exilis</name>
    <dbReference type="NCBI Taxonomy" id="1010633"/>
    <lineage>
        <taxon>Eukaryota</taxon>
        <taxon>Viridiplantae</taxon>
        <taxon>Streptophyta</taxon>
        <taxon>Embryophyta</taxon>
        <taxon>Tracheophyta</taxon>
        <taxon>Spermatophyta</taxon>
        <taxon>Magnoliopsida</taxon>
        <taxon>Liliopsida</taxon>
        <taxon>Poales</taxon>
        <taxon>Poaceae</taxon>
        <taxon>PACMAD clade</taxon>
        <taxon>Panicoideae</taxon>
        <taxon>Panicodae</taxon>
        <taxon>Paniceae</taxon>
        <taxon>Anthephorinae</taxon>
        <taxon>Digitaria</taxon>
    </lineage>
</organism>
<dbReference type="Gramene" id="Dexi5B01G0006600.1">
    <property type="protein sequence ID" value="Dexi5B01G0006600.1:cds"/>
    <property type="gene ID" value="Dexi5B01G0006600"/>
</dbReference>
<reference evidence="2" key="1">
    <citation type="submission" date="2020-07" db="EMBL/GenBank/DDBJ databases">
        <title>Genome sequence and genetic diversity analysis of an under-domesticated orphan crop, white fonio (Digitaria exilis).</title>
        <authorList>
            <person name="Bennetzen J.L."/>
            <person name="Chen S."/>
            <person name="Ma X."/>
            <person name="Wang X."/>
            <person name="Yssel A.E.J."/>
            <person name="Chaluvadi S.R."/>
            <person name="Johnson M."/>
            <person name="Gangashetty P."/>
            <person name="Hamidou F."/>
            <person name="Sanogo M.D."/>
            <person name="Zwaenepoel A."/>
            <person name="Wallace J."/>
            <person name="Van De Peer Y."/>
            <person name="Van Deynze A."/>
        </authorList>
    </citation>
    <scope>NUCLEOTIDE SEQUENCE</scope>
    <source>
        <tissue evidence="2">Leaves</tissue>
    </source>
</reference>
<comment type="caution">
    <text evidence="2">The sequence shown here is derived from an EMBL/GenBank/DDBJ whole genome shotgun (WGS) entry which is preliminary data.</text>
</comment>
<proteinExistence type="predicted"/>
<protein>
    <submittedName>
        <fullName evidence="2">Uncharacterized protein</fullName>
    </submittedName>
</protein>